<dbReference type="Gene3D" id="1.10.3210.10">
    <property type="entry name" value="Hypothetical protein af1432"/>
    <property type="match status" value="1"/>
</dbReference>
<organism evidence="2 3">
    <name type="scientific">Flavobacterium album</name>
    <dbReference type="NCBI Taxonomy" id="2175091"/>
    <lineage>
        <taxon>Bacteria</taxon>
        <taxon>Pseudomonadati</taxon>
        <taxon>Bacteroidota</taxon>
        <taxon>Flavobacteriia</taxon>
        <taxon>Flavobacteriales</taxon>
        <taxon>Flavobacteriaceae</taxon>
        <taxon>Flavobacterium</taxon>
    </lineage>
</organism>
<dbReference type="GO" id="GO:0008832">
    <property type="term" value="F:dGTPase activity"/>
    <property type="evidence" value="ECO:0007669"/>
    <property type="project" value="TreeGrafter"/>
</dbReference>
<dbReference type="InterPro" id="IPR003607">
    <property type="entry name" value="HD/PDEase_dom"/>
</dbReference>
<dbReference type="OrthoDB" id="9803619at2"/>
<evidence type="ECO:0000313" key="2">
    <source>
        <dbReference type="EMBL" id="AWH87012.1"/>
    </source>
</evidence>
<dbReference type="InterPro" id="IPR050135">
    <property type="entry name" value="dGTPase-like"/>
</dbReference>
<dbReference type="CDD" id="cd00077">
    <property type="entry name" value="HDc"/>
    <property type="match status" value="1"/>
</dbReference>
<dbReference type="PANTHER" id="PTHR11373:SF4">
    <property type="entry name" value="DEOXYNUCLEOSIDE TRIPHOSPHATE TRIPHOSPHOHYDROLASE SAMHD1"/>
    <property type="match status" value="1"/>
</dbReference>
<evidence type="ECO:0000259" key="1">
    <source>
        <dbReference type="SMART" id="SM00471"/>
    </source>
</evidence>
<gene>
    <name evidence="2" type="ORF">HYN59_12305</name>
</gene>
<protein>
    <submittedName>
        <fullName evidence="2">Phosphohydrolase</fullName>
    </submittedName>
</protein>
<dbReference type="Pfam" id="PF01966">
    <property type="entry name" value="HD"/>
    <property type="match status" value="1"/>
</dbReference>
<evidence type="ECO:0000313" key="3">
    <source>
        <dbReference type="Proteomes" id="UP000244929"/>
    </source>
</evidence>
<feature type="domain" description="HD/PDEase" evidence="1">
    <location>
        <begin position="53"/>
        <end position="178"/>
    </location>
</feature>
<proteinExistence type="predicted"/>
<dbReference type="InterPro" id="IPR045509">
    <property type="entry name" value="HD_assoc_2"/>
</dbReference>
<dbReference type="KEGG" id="falb:HYN59_12305"/>
<sequence length="414" mass="48139">MSEINKLKILNDPIYGFISITNPLVYDLIQHPYFQRLRRISQMGMSYLVYPGAHHTRFHHALGCMHIMQRTVQVLKFKGVAISPEEEAALDIAILLHDIGHGPFSHAMEHSIVENVSHEAISLLFMDSLNKEFDGKLTLAIQIFKGEYHRRFMLQLISSQLDMDRMDYLKRDSFYSGVAEGNINSERLIQMFNVQDDMLVIEEKGIYSVEKFLVARRLMYWQCYLHKTSVVAELILTKILKRAKELTQHGKHLGSSAPLQFFLENKISLDDFSEEVLVKFSYLDDFDIISAIKMWQFHEDLVLRELSRMIINRDLLKIKMQAEKVDKEKAVALRKRIMELYGISEKEAEYFVFKGKIKNQAYNKTGEPIHILKKDRTIEDVVEASDQLNLKALSKPVTKYYLCFPKVLLEQAAI</sequence>
<dbReference type="EMBL" id="CP029186">
    <property type="protein sequence ID" value="AWH87012.1"/>
    <property type="molecule type" value="Genomic_DNA"/>
</dbReference>
<dbReference type="AlphaFoldDB" id="A0A2S1R318"/>
<dbReference type="SMART" id="SM00471">
    <property type="entry name" value="HDc"/>
    <property type="match status" value="1"/>
</dbReference>
<dbReference type="SUPFAM" id="SSF109604">
    <property type="entry name" value="HD-domain/PDEase-like"/>
    <property type="match status" value="1"/>
</dbReference>
<dbReference type="RefSeq" id="WP_108779732.1">
    <property type="nucleotide sequence ID" value="NZ_CP029186.1"/>
</dbReference>
<dbReference type="Proteomes" id="UP000244929">
    <property type="component" value="Chromosome"/>
</dbReference>
<dbReference type="InterPro" id="IPR006674">
    <property type="entry name" value="HD_domain"/>
</dbReference>
<dbReference type="GO" id="GO:0006203">
    <property type="term" value="P:dGTP catabolic process"/>
    <property type="evidence" value="ECO:0007669"/>
    <property type="project" value="TreeGrafter"/>
</dbReference>
<dbReference type="Pfam" id="PF19276">
    <property type="entry name" value="HD_assoc_2"/>
    <property type="match status" value="1"/>
</dbReference>
<dbReference type="PANTHER" id="PTHR11373">
    <property type="entry name" value="DEOXYNUCLEOSIDE TRIPHOSPHATE TRIPHOSPHOHYDROLASE"/>
    <property type="match status" value="1"/>
</dbReference>
<name>A0A2S1R318_9FLAO</name>
<reference evidence="2 3" key="1">
    <citation type="submission" date="2018-04" db="EMBL/GenBank/DDBJ databases">
        <title>Genome sequencing of Flavobacterium sp. HYN0059.</title>
        <authorList>
            <person name="Yi H."/>
            <person name="Baek C."/>
        </authorList>
    </citation>
    <scope>NUCLEOTIDE SEQUENCE [LARGE SCALE GENOMIC DNA]</scope>
    <source>
        <strain evidence="2 3">HYN0059</strain>
    </source>
</reference>
<keyword evidence="2" id="KW-0378">Hydrolase</keyword>
<keyword evidence="3" id="KW-1185">Reference proteome</keyword>
<accession>A0A2S1R318</accession>